<dbReference type="GO" id="GO:0140115">
    <property type="term" value="P:export across plasma membrane"/>
    <property type="evidence" value="ECO:0007669"/>
    <property type="project" value="UniProtKB-ARBA"/>
</dbReference>
<gene>
    <name evidence="9" type="ORF">BU26DRAFT_451069</name>
</gene>
<feature type="transmembrane region" description="Helical" evidence="7">
    <location>
        <begin position="104"/>
        <end position="121"/>
    </location>
</feature>
<evidence type="ECO:0000256" key="1">
    <source>
        <dbReference type="ARBA" id="ARBA00004141"/>
    </source>
</evidence>
<dbReference type="PANTHER" id="PTHR23502">
    <property type="entry name" value="MAJOR FACILITATOR SUPERFAMILY"/>
    <property type="match status" value="1"/>
</dbReference>
<feature type="region of interest" description="Disordered" evidence="6">
    <location>
        <begin position="1"/>
        <end position="24"/>
    </location>
</feature>
<protein>
    <submittedName>
        <fullName evidence="9">Putative major facilitator superfamily transporter</fullName>
    </submittedName>
</protein>
<name>A0A6A6IU88_9PLEO</name>
<dbReference type="RefSeq" id="XP_033688953.1">
    <property type="nucleotide sequence ID" value="XM_033824756.1"/>
</dbReference>
<dbReference type="FunFam" id="1.20.1720.10:FF:000009">
    <property type="entry name" value="MFS multidrug transporter"/>
    <property type="match status" value="1"/>
</dbReference>
<keyword evidence="3 7" id="KW-0812">Transmembrane</keyword>
<evidence type="ECO:0000256" key="5">
    <source>
        <dbReference type="ARBA" id="ARBA00023136"/>
    </source>
</evidence>
<feature type="transmembrane region" description="Helical" evidence="7">
    <location>
        <begin position="162"/>
        <end position="181"/>
    </location>
</feature>
<organism evidence="9 10">
    <name type="scientific">Trematosphaeria pertusa</name>
    <dbReference type="NCBI Taxonomy" id="390896"/>
    <lineage>
        <taxon>Eukaryota</taxon>
        <taxon>Fungi</taxon>
        <taxon>Dikarya</taxon>
        <taxon>Ascomycota</taxon>
        <taxon>Pezizomycotina</taxon>
        <taxon>Dothideomycetes</taxon>
        <taxon>Pleosporomycetidae</taxon>
        <taxon>Pleosporales</taxon>
        <taxon>Massarineae</taxon>
        <taxon>Trematosphaeriaceae</taxon>
        <taxon>Trematosphaeria</taxon>
    </lineage>
</organism>
<dbReference type="GO" id="GO:0042908">
    <property type="term" value="P:xenobiotic transport"/>
    <property type="evidence" value="ECO:0007669"/>
    <property type="project" value="UniProtKB-ARBA"/>
</dbReference>
<dbReference type="GO" id="GO:0005886">
    <property type="term" value="C:plasma membrane"/>
    <property type="evidence" value="ECO:0007669"/>
    <property type="project" value="TreeGrafter"/>
</dbReference>
<accession>A0A6A6IU88</accession>
<feature type="domain" description="Major facilitator superfamily (MFS) profile" evidence="8">
    <location>
        <begin position="38"/>
        <end position="477"/>
    </location>
</feature>
<feature type="transmembrane region" description="Helical" evidence="7">
    <location>
        <begin position="306"/>
        <end position="323"/>
    </location>
</feature>
<reference evidence="9" key="1">
    <citation type="journal article" date="2020" name="Stud. Mycol.">
        <title>101 Dothideomycetes genomes: a test case for predicting lifestyles and emergence of pathogens.</title>
        <authorList>
            <person name="Haridas S."/>
            <person name="Albert R."/>
            <person name="Binder M."/>
            <person name="Bloem J."/>
            <person name="Labutti K."/>
            <person name="Salamov A."/>
            <person name="Andreopoulos B."/>
            <person name="Baker S."/>
            <person name="Barry K."/>
            <person name="Bills G."/>
            <person name="Bluhm B."/>
            <person name="Cannon C."/>
            <person name="Castanera R."/>
            <person name="Culley D."/>
            <person name="Daum C."/>
            <person name="Ezra D."/>
            <person name="Gonzalez J."/>
            <person name="Henrissat B."/>
            <person name="Kuo A."/>
            <person name="Liang C."/>
            <person name="Lipzen A."/>
            <person name="Lutzoni F."/>
            <person name="Magnuson J."/>
            <person name="Mondo S."/>
            <person name="Nolan M."/>
            <person name="Ohm R."/>
            <person name="Pangilinan J."/>
            <person name="Park H.-J."/>
            <person name="Ramirez L."/>
            <person name="Alfaro M."/>
            <person name="Sun H."/>
            <person name="Tritt A."/>
            <person name="Yoshinaga Y."/>
            <person name="Zwiers L.-H."/>
            <person name="Turgeon B."/>
            <person name="Goodwin S."/>
            <person name="Spatafora J."/>
            <person name="Crous P."/>
            <person name="Grigoriev I."/>
        </authorList>
    </citation>
    <scope>NUCLEOTIDE SEQUENCE</scope>
    <source>
        <strain evidence="9">CBS 122368</strain>
    </source>
</reference>
<keyword evidence="2" id="KW-0813">Transport</keyword>
<evidence type="ECO:0000256" key="7">
    <source>
        <dbReference type="SAM" id="Phobius"/>
    </source>
</evidence>
<dbReference type="Pfam" id="PF07690">
    <property type="entry name" value="MFS_1"/>
    <property type="match status" value="1"/>
</dbReference>
<dbReference type="GO" id="GO:0022857">
    <property type="term" value="F:transmembrane transporter activity"/>
    <property type="evidence" value="ECO:0007669"/>
    <property type="project" value="InterPro"/>
</dbReference>
<feature type="transmembrane region" description="Helical" evidence="7">
    <location>
        <begin position="452"/>
        <end position="472"/>
    </location>
</feature>
<feature type="transmembrane region" description="Helical" evidence="7">
    <location>
        <begin position="425"/>
        <end position="446"/>
    </location>
</feature>
<dbReference type="PANTHER" id="PTHR23502:SF51">
    <property type="entry name" value="QUINIDINE RESISTANCE PROTEIN 1-RELATED"/>
    <property type="match status" value="1"/>
</dbReference>
<dbReference type="InterPro" id="IPR005829">
    <property type="entry name" value="Sugar_transporter_CS"/>
</dbReference>
<feature type="transmembrane region" description="Helical" evidence="7">
    <location>
        <begin position="127"/>
        <end position="150"/>
    </location>
</feature>
<dbReference type="OrthoDB" id="2441642at2759"/>
<proteinExistence type="predicted"/>
<comment type="subcellular location">
    <subcellularLocation>
        <location evidence="1">Membrane</location>
        <topology evidence="1">Multi-pass membrane protein</topology>
    </subcellularLocation>
</comment>
<evidence type="ECO:0000256" key="6">
    <source>
        <dbReference type="SAM" id="MobiDB-lite"/>
    </source>
</evidence>
<dbReference type="GeneID" id="54578086"/>
<dbReference type="AlphaFoldDB" id="A0A6A6IU88"/>
<feature type="transmembrane region" description="Helical" evidence="7">
    <location>
        <begin position="69"/>
        <end position="92"/>
    </location>
</feature>
<evidence type="ECO:0000313" key="9">
    <source>
        <dbReference type="EMBL" id="KAF2253949.1"/>
    </source>
</evidence>
<dbReference type="InterPro" id="IPR020846">
    <property type="entry name" value="MFS_dom"/>
</dbReference>
<evidence type="ECO:0000256" key="4">
    <source>
        <dbReference type="ARBA" id="ARBA00022989"/>
    </source>
</evidence>
<dbReference type="Gene3D" id="1.20.1250.20">
    <property type="entry name" value="MFS general substrate transporter like domains"/>
    <property type="match status" value="1"/>
</dbReference>
<evidence type="ECO:0000259" key="8">
    <source>
        <dbReference type="PROSITE" id="PS50850"/>
    </source>
</evidence>
<dbReference type="PROSITE" id="PS00216">
    <property type="entry name" value="SUGAR_TRANSPORT_1"/>
    <property type="match status" value="1"/>
</dbReference>
<sequence length="496" mass="54166">MDGQRHPPSPASKEDSQRPSRPQQQAYSVFTKNEKRWIVFLIAYAGSFSPLSSFIYYPALHSLAEALSVSLQLANLTITSYMIVSGVVPSLLGDMAESLGRRPLYLGALFVYTAANVGLAAQSSYWALLFLRMLQSAGSSGTISFGYAVVSDIATPAERGAFVGAVLLGLGPVLGGILVQYAGWRWIFWTLTIMSSLCLCILMVTLPETARNIVGDGSTKPNRLMNLSYIGWLKSRKHGHGTTMTASTRHPFRVPSLKPCFKVICCKHNALIMLINGIFYMTYCCVQASLSTLFISLYGFKEVQAGLVYLPFGVGCVLASYTLRRVMNWEYHSVARSANFAVDRLRGDDLLSFPIEKARLRATYIYTTIMAVTTIGYGWTLEVRSHFAIPLVLQFFIGASITAVFNACGTLLVDVNPDRPATASAAANLFRCSLAGAGLAAVDALINAVGLGWSFTIFTAISLLTVPMAIILQQFGMRWRQKRAERATRIDQSLGG</sequence>
<dbReference type="PROSITE" id="PS50850">
    <property type="entry name" value="MFS"/>
    <property type="match status" value="1"/>
</dbReference>
<keyword evidence="4 7" id="KW-1133">Transmembrane helix</keyword>
<dbReference type="EMBL" id="ML987191">
    <property type="protein sequence ID" value="KAF2253949.1"/>
    <property type="molecule type" value="Genomic_DNA"/>
</dbReference>
<keyword evidence="5 7" id="KW-0472">Membrane</keyword>
<evidence type="ECO:0000256" key="3">
    <source>
        <dbReference type="ARBA" id="ARBA00022692"/>
    </source>
</evidence>
<dbReference type="InterPro" id="IPR011701">
    <property type="entry name" value="MFS"/>
</dbReference>
<feature type="transmembrane region" description="Helical" evidence="7">
    <location>
        <begin position="363"/>
        <end position="381"/>
    </location>
</feature>
<evidence type="ECO:0000313" key="10">
    <source>
        <dbReference type="Proteomes" id="UP000800094"/>
    </source>
</evidence>
<feature type="transmembrane region" description="Helical" evidence="7">
    <location>
        <begin position="187"/>
        <end position="206"/>
    </location>
</feature>
<feature type="transmembrane region" description="Helical" evidence="7">
    <location>
        <begin position="277"/>
        <end position="300"/>
    </location>
</feature>
<feature type="transmembrane region" description="Helical" evidence="7">
    <location>
        <begin position="37"/>
        <end position="57"/>
    </location>
</feature>
<keyword evidence="10" id="KW-1185">Reference proteome</keyword>
<dbReference type="Proteomes" id="UP000800094">
    <property type="component" value="Unassembled WGS sequence"/>
</dbReference>
<dbReference type="SUPFAM" id="SSF103473">
    <property type="entry name" value="MFS general substrate transporter"/>
    <property type="match status" value="1"/>
</dbReference>
<dbReference type="InterPro" id="IPR036259">
    <property type="entry name" value="MFS_trans_sf"/>
</dbReference>
<feature type="transmembrane region" description="Helical" evidence="7">
    <location>
        <begin position="387"/>
        <end position="413"/>
    </location>
</feature>
<evidence type="ECO:0000256" key="2">
    <source>
        <dbReference type="ARBA" id="ARBA00022448"/>
    </source>
</evidence>